<protein>
    <submittedName>
        <fullName evidence="5">Putative decarboxylase</fullName>
    </submittedName>
</protein>
<dbReference type="GO" id="GO:0008654">
    <property type="term" value="P:phospholipid biosynthetic process"/>
    <property type="evidence" value="ECO:0007669"/>
    <property type="project" value="InterPro"/>
</dbReference>
<comment type="caution">
    <text evidence="5">The sequence shown here is derived from an EMBL/GenBank/DDBJ whole genome shotgun (WGS) entry which is preliminary data.</text>
</comment>
<keyword evidence="4" id="KW-0670">Pyruvate</keyword>
<evidence type="ECO:0000256" key="2">
    <source>
        <dbReference type="ARBA" id="ARBA00023145"/>
    </source>
</evidence>
<name>U2EJA8_9BACT</name>
<keyword evidence="1" id="KW-0210">Decarboxylase</keyword>
<evidence type="ECO:0000256" key="3">
    <source>
        <dbReference type="ARBA" id="ARBA00023239"/>
    </source>
</evidence>
<accession>U2EJA8</accession>
<dbReference type="InterPro" id="IPR003817">
    <property type="entry name" value="PS_Dcarbxylase"/>
</dbReference>
<evidence type="ECO:0000313" key="5">
    <source>
        <dbReference type="EMBL" id="ERJ23951.1"/>
    </source>
</evidence>
<evidence type="ECO:0000313" key="6">
    <source>
        <dbReference type="Proteomes" id="UP000016636"/>
    </source>
</evidence>
<dbReference type="Pfam" id="PF02666">
    <property type="entry name" value="PS_Dcarbxylase"/>
    <property type="match status" value="1"/>
</dbReference>
<organism evidence="5 6">
    <name type="scientific">Campylobacter concisus UNSW3</name>
    <dbReference type="NCBI Taxonomy" id="1242966"/>
    <lineage>
        <taxon>Bacteria</taxon>
        <taxon>Pseudomonadati</taxon>
        <taxon>Campylobacterota</taxon>
        <taxon>Epsilonproteobacteria</taxon>
        <taxon>Campylobacterales</taxon>
        <taxon>Campylobacteraceae</taxon>
        <taxon>Campylobacter</taxon>
    </lineage>
</organism>
<evidence type="ECO:0000256" key="4">
    <source>
        <dbReference type="ARBA" id="ARBA00023317"/>
    </source>
</evidence>
<reference evidence="5 6" key="1">
    <citation type="journal article" date="2013" name="BMC Genomics">
        <title>Comparative genomics of Campylobacter concisus isolates reveals genetic diversity and provides insights into disease association.</title>
        <authorList>
            <person name="Deshpande N.P."/>
            <person name="Kaakoush N.O."/>
            <person name="Wilkins M.R."/>
            <person name="Mitchell H.M."/>
        </authorList>
    </citation>
    <scope>NUCLEOTIDE SEQUENCE [LARGE SCALE GENOMIC DNA]</scope>
    <source>
        <strain evidence="5 6">UNSW3</strain>
    </source>
</reference>
<evidence type="ECO:0000256" key="1">
    <source>
        <dbReference type="ARBA" id="ARBA00022793"/>
    </source>
</evidence>
<keyword evidence="2" id="KW-0865">Zymogen</keyword>
<dbReference type="EMBL" id="ANNE01000002">
    <property type="protein sequence ID" value="ERJ23951.1"/>
    <property type="molecule type" value="Genomic_DNA"/>
</dbReference>
<dbReference type="PATRIC" id="fig|1242966.3.peg.36"/>
<keyword evidence="3" id="KW-0456">Lyase</keyword>
<dbReference type="GO" id="GO:0004609">
    <property type="term" value="F:phosphatidylserine decarboxylase activity"/>
    <property type="evidence" value="ECO:0007669"/>
    <property type="project" value="InterPro"/>
</dbReference>
<sequence>MKFCFDDRIQTNAMANFTQIYEYENLHIKKGERLGNFVLGSTIVMLSEKDVIEYNLFENKELKFAEATRKIKE</sequence>
<proteinExistence type="predicted"/>
<dbReference type="Proteomes" id="UP000016636">
    <property type="component" value="Unassembled WGS sequence"/>
</dbReference>
<dbReference type="AlphaFoldDB" id="U2EJA8"/>
<gene>
    <name evidence="5" type="ORF">UNSW3_580</name>
</gene>